<dbReference type="EMBL" id="BAAANY010000020">
    <property type="protein sequence ID" value="GAA1695974.1"/>
    <property type="molecule type" value="Genomic_DNA"/>
</dbReference>
<proteinExistence type="predicted"/>
<comment type="caution">
    <text evidence="1">The sequence shown here is derived from an EMBL/GenBank/DDBJ whole genome shotgun (WGS) entry which is preliminary data.</text>
</comment>
<dbReference type="RefSeq" id="WP_344313046.1">
    <property type="nucleotide sequence ID" value="NZ_BAAANY010000020.1"/>
</dbReference>
<evidence type="ECO:0000313" key="1">
    <source>
        <dbReference type="EMBL" id="GAA1695974.1"/>
    </source>
</evidence>
<sequence length="129" mass="13780">MDVPQAVEVRVPAEATQLPVLRAVANTIAMREDFDLDAIADVTMAVDELCSQLIVRAAGEAVLVCRFIVDSDRITLHGSVGAKKPDPLSVTSFGWRVLSTLVDSVRTWAQEPAELHIEAVKSRGGVAAG</sequence>
<dbReference type="InterPro" id="IPR036890">
    <property type="entry name" value="HATPase_C_sf"/>
</dbReference>
<evidence type="ECO:0008006" key="3">
    <source>
        <dbReference type="Google" id="ProtNLM"/>
    </source>
</evidence>
<accession>A0ABN2HZ49</accession>
<dbReference type="Proteomes" id="UP001500618">
    <property type="component" value="Unassembled WGS sequence"/>
</dbReference>
<keyword evidence="2" id="KW-1185">Reference proteome</keyword>
<evidence type="ECO:0000313" key="2">
    <source>
        <dbReference type="Proteomes" id="UP001500618"/>
    </source>
</evidence>
<dbReference type="Gene3D" id="3.30.565.10">
    <property type="entry name" value="Histidine kinase-like ATPase, C-terminal domain"/>
    <property type="match status" value="1"/>
</dbReference>
<reference evidence="1 2" key="1">
    <citation type="journal article" date="2019" name="Int. J. Syst. Evol. Microbiol.">
        <title>The Global Catalogue of Microorganisms (GCM) 10K type strain sequencing project: providing services to taxonomists for standard genome sequencing and annotation.</title>
        <authorList>
            <consortium name="The Broad Institute Genomics Platform"/>
            <consortium name="The Broad Institute Genome Sequencing Center for Infectious Disease"/>
            <person name="Wu L."/>
            <person name="Ma J."/>
        </authorList>
    </citation>
    <scope>NUCLEOTIDE SEQUENCE [LARGE SCALE GENOMIC DNA]</scope>
    <source>
        <strain evidence="1 2">JCM 14718</strain>
    </source>
</reference>
<protein>
    <recommendedName>
        <fullName evidence="3">Anti-sigma factor</fullName>
    </recommendedName>
</protein>
<organism evidence="1 2">
    <name type="scientific">Fodinicola feengrottensis</name>
    <dbReference type="NCBI Taxonomy" id="435914"/>
    <lineage>
        <taxon>Bacteria</taxon>
        <taxon>Bacillati</taxon>
        <taxon>Actinomycetota</taxon>
        <taxon>Actinomycetes</taxon>
        <taxon>Mycobacteriales</taxon>
        <taxon>Fodinicola</taxon>
    </lineage>
</organism>
<name>A0ABN2HZ49_9ACTN</name>
<gene>
    <name evidence="1" type="ORF">GCM10009765_51520</name>
</gene>